<dbReference type="KEGG" id="mpt:Mpe_B0078"/>
<protein>
    <submittedName>
        <fullName evidence="2">Partitioning protein, ParA</fullName>
    </submittedName>
</protein>
<geneLocation type="plasmid" evidence="2 3">
    <name>RPME01</name>
</geneLocation>
<evidence type="ECO:0000313" key="3">
    <source>
        <dbReference type="Proteomes" id="UP000000366"/>
    </source>
</evidence>
<dbReference type="PANTHER" id="PTHR13696">
    <property type="entry name" value="P-LOOP CONTAINING NUCLEOSIDE TRIPHOSPHATE HYDROLASE"/>
    <property type="match status" value="1"/>
</dbReference>
<keyword evidence="2" id="KW-0614">Plasmid</keyword>
<dbReference type="Proteomes" id="UP000000366">
    <property type="component" value="Plasmid RPME01"/>
</dbReference>
<dbReference type="Pfam" id="PF13614">
    <property type="entry name" value="AAA_31"/>
    <property type="match status" value="1"/>
</dbReference>
<gene>
    <name evidence="2" type="ordered locus">Mpe_B0078</name>
</gene>
<dbReference type="AlphaFoldDB" id="A2SMR8"/>
<dbReference type="PANTHER" id="PTHR13696:SF52">
    <property type="entry name" value="PARA FAMILY PROTEIN CT_582"/>
    <property type="match status" value="1"/>
</dbReference>
<dbReference type="EMBL" id="CP000556">
    <property type="protein sequence ID" value="ABM96857.1"/>
    <property type="molecule type" value="Genomic_DNA"/>
</dbReference>
<dbReference type="HOGENOM" id="CLU_037612_9_0_4"/>
<dbReference type="InterPro" id="IPR027417">
    <property type="entry name" value="P-loop_NTPase"/>
</dbReference>
<dbReference type="eggNOG" id="COG1192">
    <property type="taxonomic scope" value="Bacteria"/>
</dbReference>
<reference evidence="2 3" key="1">
    <citation type="journal article" date="2007" name="J. Bacteriol.">
        <title>Whole-genome analysis of the methyl tert-butyl ether-degrading beta-proteobacterium Methylibium petroleiphilum PM1.</title>
        <authorList>
            <person name="Kane S.R."/>
            <person name="Chakicherla A.Y."/>
            <person name="Chain P.S.G."/>
            <person name="Schmidt R."/>
            <person name="Shin M.W."/>
            <person name="Legler T.C."/>
            <person name="Scow K.M."/>
            <person name="Larimer F.W."/>
            <person name="Lucas S.M."/>
            <person name="Richardson P.M."/>
            <person name="Hristova K.R."/>
        </authorList>
    </citation>
    <scope>NUCLEOTIDE SEQUENCE [LARGE SCALE GENOMIC DNA]</scope>
    <source>
        <strain evidence="3">ATCC BAA-1232 / LMG 22953 / PM1</strain>
        <plasmid evidence="2 3">RPME01</plasmid>
    </source>
</reference>
<dbReference type="InterPro" id="IPR050678">
    <property type="entry name" value="DNA_Partitioning_ATPase"/>
</dbReference>
<dbReference type="CDD" id="cd02042">
    <property type="entry name" value="ParAB_family"/>
    <property type="match status" value="1"/>
</dbReference>
<feature type="domain" description="AAA" evidence="1">
    <location>
        <begin position="117"/>
        <end position="292"/>
    </location>
</feature>
<organism evidence="2 3">
    <name type="scientific">Methylibium petroleiphilum (strain ATCC BAA-1232 / LMG 22953 / PM1)</name>
    <dbReference type="NCBI Taxonomy" id="420662"/>
    <lineage>
        <taxon>Bacteria</taxon>
        <taxon>Pseudomonadati</taxon>
        <taxon>Pseudomonadota</taxon>
        <taxon>Betaproteobacteria</taxon>
        <taxon>Burkholderiales</taxon>
        <taxon>Sphaerotilaceae</taxon>
        <taxon>Methylibium</taxon>
    </lineage>
</organism>
<keyword evidence="3" id="KW-1185">Reference proteome</keyword>
<proteinExistence type="predicted"/>
<dbReference type="Gene3D" id="3.40.50.300">
    <property type="entry name" value="P-loop containing nucleotide triphosphate hydrolases"/>
    <property type="match status" value="1"/>
</dbReference>
<evidence type="ECO:0000259" key="1">
    <source>
        <dbReference type="Pfam" id="PF13614"/>
    </source>
</evidence>
<dbReference type="SUPFAM" id="SSF52540">
    <property type="entry name" value="P-loop containing nucleoside triphosphate hydrolases"/>
    <property type="match status" value="1"/>
</dbReference>
<name>A2SMR8_METPP</name>
<dbReference type="InterPro" id="IPR025669">
    <property type="entry name" value="AAA_dom"/>
</dbReference>
<accession>A2SMR8</accession>
<dbReference type="RefSeq" id="WP_011831472.1">
    <property type="nucleotide sequence ID" value="NC_008826.1"/>
</dbReference>
<evidence type="ECO:0000313" key="2">
    <source>
        <dbReference type="EMBL" id="ABM96857.1"/>
    </source>
</evidence>
<sequence>MDGKSDADTALRLIGRQPVTLEAFGKIAERAGTVVQRVRKAMLAPNAKKQAPTFGTAHMAAIVGLDPKHIDYRAKKGDLPPGQTASHRRAFTLSDVRAWSRELRKSKLRPEGAEAVTIATANFKGGVTKTTTAVTLAQGLAMRGHKVLLIDADPQGSATSLFGYLPDAEIDEDETILPLCRGARDSIEYAIRETYWEGIDLVPAVSDLFSAEFDLPARQMNVRNFQFWNVLHNGIDNARLKYDAIIIDTPPALSYLTINALMAADGILMPLPPSSLDFLSSTQFWSLVSVLTEGLQKHGAVKQFEFINVLLSKVDPEDLSAPVVREWITAAYGEKVMPVEVPLTRTAGSASAEFGTVYDQPRKRATQTYDRVVEHIEEQMGVAWLRQLSGNTMGEAA</sequence>